<dbReference type="EMBL" id="JAGIOO010000001">
    <property type="protein sequence ID" value="MBP2473901.1"/>
    <property type="molecule type" value="Genomic_DNA"/>
</dbReference>
<evidence type="ECO:0000256" key="2">
    <source>
        <dbReference type="SAM" id="MobiDB-lite"/>
    </source>
</evidence>
<dbReference type="Pfam" id="PF13558">
    <property type="entry name" value="SbcC_Walker_B"/>
    <property type="match status" value="1"/>
</dbReference>
<keyword evidence="4" id="KW-1185">Reference proteome</keyword>
<dbReference type="Gene3D" id="3.40.50.300">
    <property type="entry name" value="P-loop containing nucleotide triphosphate hydrolases"/>
    <property type="match status" value="2"/>
</dbReference>
<feature type="coiled-coil region" evidence="1">
    <location>
        <begin position="765"/>
        <end position="843"/>
    </location>
</feature>
<feature type="coiled-coil region" evidence="1">
    <location>
        <begin position="268"/>
        <end position="323"/>
    </location>
</feature>
<dbReference type="RefSeq" id="WP_086781958.1">
    <property type="nucleotide sequence ID" value="NZ_JAGIOO010000001.1"/>
</dbReference>
<dbReference type="Proteomes" id="UP001519363">
    <property type="component" value="Unassembled WGS sequence"/>
</dbReference>
<evidence type="ECO:0000313" key="4">
    <source>
        <dbReference type="Proteomes" id="UP001519363"/>
    </source>
</evidence>
<accession>A0ABS5AC36</accession>
<keyword evidence="1" id="KW-0175">Coiled coil</keyword>
<gene>
    <name evidence="3" type="ORF">JOF53_002773</name>
</gene>
<name>A0ABS5AC36_9PSEU</name>
<sequence length="1365" mass="147781">MNRWRLNRGGIVNIWQYAEQEFDFSGGRVIFQGTNGSGKSRTLELLLPLCLDGELRQMGSKGFDTVSIRRLMLDDYQGGPNRIGYAWVELVRSDDNGADEFLTCGIGVKASKTSQQVSDSWRFVTPCRVGKDVLLVGADRVPVGPGQLRELLGADAVLEEAGFRARIAESVYGVPADRYGDLLHLQRTLRNPDVGLKVLEGQLEQILSDALPPLEAGLIERLATSFDDLESIRENIVRLTTADGALRTFLTAYSGYALAALRTAAEGVRSAHDGLQRLLAELSRLERRKATAQEERTAADAQVAALEEAESELAMRIEALKALPAYQGMRDLADREKLVASTRKAAETALEVASRQRAQEERGVDSVVSVLDRLGRDTAAARDLAERAAQLLHTAGLDRGLCPVVPGVPAAEVGESTESVRAKPEADAAPLAVVRRTVPETDPEELLTALGEAATTAQAAATEVRQRGALTLMLHQRAVESDRALRRVEELQRNAREAQIAATDSAGRRNQTAQELREHAEHWANQVRDWAGAAPEGAAEVDRPEAPRPEGLVVDRAAARAVREEFRQWGTPHQQAATQRVVAAEQACTAVREAIRDRESELAGLRQGKERAPELPAGDRPADLGESFYRLVDFADGLSDTERAGLEAAMQASGLLTSWVRADGTLARAGTAEIVAGAAGAVSGRSLAQALTTGADPDSPVASSLVGDLLAAVALAAPGEDLPDSGLAVSTDGRWRAGVLSGSAVKEAAEHIGAGARDAARQRRILGLEDELEQRRGELAQAQRHLETQRLQAGAWEKHLASFPHDEDLIAAHARLAGAKEAAEEAEHRALTLREEHALAEDHWRAVHSELTSSATEAGLAADTSALEQAHRAAEQVRGTVESLREALAERCAGSVRQLAEAQHNHRVAVADREQAEAQAESRCAEYAEQAAALAELTSAIGGEAKEVAAQLATLTAEHKQAKASLPGAREHVVEVREEATKIATLLETKQQQRAGRQQEVTEAEQGFRDTLAAPGVWHAALPEAEEPDTEHLLAVADQLAAAEDRRPASEGTVIGRLQALQSALAGSHNITAETTAGILTVTVTSEDGPRPVADAAALVATRLADQRGYLGERYQDIFSDYLMRDLAERLRSQIAVAEDLCRRMNEVLDRARSSQGVHVQLEWRPSAALDEATRDALELVRTPFAQRSPDQDATLRRAFTERIESERDAHSAGYAEILARALDYRSWYSFTVRVRDTGPDSKPRVRRLRQLSSGETRLVSYVTLFAAAASFYDAVAANEDGWHPLRLVLLDEAFERLDDPTIARMLGLLVDLDMDWVITWPSGWGVSGKIPRMHIYDVLRPKNGGGVACTHTTWDGAGLDRTDA</sequence>
<dbReference type="InterPro" id="IPR013496">
    <property type="entry name" value="CHP02680"/>
</dbReference>
<evidence type="ECO:0000256" key="1">
    <source>
        <dbReference type="SAM" id="Coils"/>
    </source>
</evidence>
<evidence type="ECO:0000313" key="3">
    <source>
        <dbReference type="EMBL" id="MBP2473901.1"/>
    </source>
</evidence>
<protein>
    <submittedName>
        <fullName evidence="3">Uncharacterized protein (TIGR02680 family)</fullName>
    </submittedName>
</protein>
<proteinExistence type="predicted"/>
<feature type="coiled-coil region" evidence="1">
    <location>
        <begin position="867"/>
        <end position="919"/>
    </location>
</feature>
<dbReference type="NCBIfam" id="TIGR02680">
    <property type="entry name" value="TIGR02680 family protein"/>
    <property type="match status" value="1"/>
</dbReference>
<dbReference type="InterPro" id="IPR027417">
    <property type="entry name" value="P-loop_NTPase"/>
</dbReference>
<comment type="caution">
    <text evidence="3">The sequence shown here is derived from an EMBL/GenBank/DDBJ whole genome shotgun (WGS) entry which is preliminary data.</text>
</comment>
<organism evidence="3 4">
    <name type="scientific">Crossiella equi</name>
    <dbReference type="NCBI Taxonomy" id="130796"/>
    <lineage>
        <taxon>Bacteria</taxon>
        <taxon>Bacillati</taxon>
        <taxon>Actinomycetota</taxon>
        <taxon>Actinomycetes</taxon>
        <taxon>Pseudonocardiales</taxon>
        <taxon>Pseudonocardiaceae</taxon>
        <taxon>Crossiella</taxon>
    </lineage>
</organism>
<feature type="compositionally biased region" description="Basic and acidic residues" evidence="2">
    <location>
        <begin position="601"/>
        <end position="613"/>
    </location>
</feature>
<dbReference type="SUPFAM" id="SSF52540">
    <property type="entry name" value="P-loop containing nucleoside triphosphate hydrolases"/>
    <property type="match status" value="1"/>
</dbReference>
<feature type="region of interest" description="Disordered" evidence="2">
    <location>
        <begin position="601"/>
        <end position="620"/>
    </location>
</feature>
<reference evidence="3 4" key="1">
    <citation type="submission" date="2021-03" db="EMBL/GenBank/DDBJ databases">
        <title>Sequencing the genomes of 1000 actinobacteria strains.</title>
        <authorList>
            <person name="Klenk H.-P."/>
        </authorList>
    </citation>
    <scope>NUCLEOTIDE SEQUENCE [LARGE SCALE GENOMIC DNA]</scope>
    <source>
        <strain evidence="3 4">DSM 44580</strain>
    </source>
</reference>